<sequence length="401" mass="45745">MSAALNLYLTKVNNLARNSNGRQLARLLSLNDNHTQSLLAQNLSIDLLDGACENRLESPWDEVTACHLKTLLYQDDGLYSQAYDSQKELVQCFQRAMSGFNRWCLPVLYVINNDLRILATKVDDETLGTNEGNRRKLEEAANVISKSFTYCITDRSAANSSKKFGTYFMIGLLFRIYFKLKQQNLCKNILRALKATDMPPIERFPKSDRVTFRFYLGRLYFLGEDYAKAEAELDLAFRECLKSQKKNKELILQTLLPVRLIRGVLPSKALLNQYPKTRQVYGDIASAMKLGNVKAFNEALVKSEATLIRQGTYFAVEKAQSIAMRQLFRKVYQVMGNSTRLAIPKFKTALEFVGLEVDMEETEWMLANMIYKGYIKGYLSHEKLFLVLSKGDPFPNISSTA</sequence>
<keyword evidence="4" id="KW-1185">Reference proteome</keyword>
<dbReference type="GO" id="GO:0070390">
    <property type="term" value="C:transcription export complex 2"/>
    <property type="evidence" value="ECO:0007669"/>
    <property type="project" value="TreeGrafter"/>
</dbReference>
<dbReference type="InterPro" id="IPR036388">
    <property type="entry name" value="WH-like_DNA-bd_sf"/>
</dbReference>
<dbReference type="PANTHER" id="PTHR12732">
    <property type="entry name" value="UNCHARACTERIZED PROTEASOME COMPONENT REGION PCI-CONTAINING"/>
    <property type="match status" value="1"/>
</dbReference>
<dbReference type="SMART" id="SM00753">
    <property type="entry name" value="PAM"/>
    <property type="match status" value="1"/>
</dbReference>
<gene>
    <name evidence="3" type="primary">ABSGL_15044.1 scaffold 15162</name>
</gene>
<feature type="domain" description="PCI" evidence="2">
    <location>
        <begin position="210"/>
        <end position="393"/>
    </location>
</feature>
<organism evidence="3">
    <name type="scientific">Absidia glauca</name>
    <name type="common">Pin mould</name>
    <dbReference type="NCBI Taxonomy" id="4829"/>
    <lineage>
        <taxon>Eukaryota</taxon>
        <taxon>Fungi</taxon>
        <taxon>Fungi incertae sedis</taxon>
        <taxon>Mucoromycota</taxon>
        <taxon>Mucoromycotina</taxon>
        <taxon>Mucoromycetes</taxon>
        <taxon>Mucorales</taxon>
        <taxon>Cunninghamellaceae</taxon>
        <taxon>Absidia</taxon>
    </lineage>
</organism>
<accession>A0A168T2K8</accession>
<comment type="similarity">
    <text evidence="1">Belongs to the CSN12 family.</text>
</comment>
<dbReference type="PROSITE" id="PS50250">
    <property type="entry name" value="PCI"/>
    <property type="match status" value="1"/>
</dbReference>
<dbReference type="Gene3D" id="1.10.10.10">
    <property type="entry name" value="Winged helix-like DNA-binding domain superfamily/Winged helix DNA-binding domain"/>
    <property type="match status" value="1"/>
</dbReference>
<evidence type="ECO:0000313" key="3">
    <source>
        <dbReference type="EMBL" id="SAM09368.1"/>
    </source>
</evidence>
<dbReference type="GO" id="GO:0003690">
    <property type="term" value="F:double-stranded DNA binding"/>
    <property type="evidence" value="ECO:0007669"/>
    <property type="project" value="InterPro"/>
</dbReference>
<dbReference type="STRING" id="4829.A0A168T2K8"/>
<dbReference type="InParanoid" id="A0A168T2K8"/>
<dbReference type="InterPro" id="IPR045114">
    <property type="entry name" value="Csn12-like"/>
</dbReference>
<proteinExistence type="inferred from homology"/>
<reference evidence="3" key="1">
    <citation type="submission" date="2016-04" db="EMBL/GenBank/DDBJ databases">
        <authorList>
            <person name="Evans L.H."/>
            <person name="Alamgir A."/>
            <person name="Owens N."/>
            <person name="Weber N.D."/>
            <person name="Virtaneva K."/>
            <person name="Barbian K."/>
            <person name="Babar A."/>
            <person name="Rosenke K."/>
        </authorList>
    </citation>
    <scope>NUCLEOTIDE SEQUENCE [LARGE SCALE GENOMIC DNA]</scope>
    <source>
        <strain evidence="3">CBS 101.48</strain>
    </source>
</reference>
<dbReference type="Proteomes" id="UP000078561">
    <property type="component" value="Unassembled WGS sequence"/>
</dbReference>
<dbReference type="Pfam" id="PF01399">
    <property type="entry name" value="PCI"/>
    <property type="match status" value="1"/>
</dbReference>
<dbReference type="EMBL" id="LT555008">
    <property type="protein sequence ID" value="SAM09368.1"/>
    <property type="molecule type" value="Genomic_DNA"/>
</dbReference>
<evidence type="ECO:0000256" key="1">
    <source>
        <dbReference type="ARBA" id="ARBA00025771"/>
    </source>
</evidence>
<evidence type="ECO:0000259" key="2">
    <source>
        <dbReference type="PROSITE" id="PS50250"/>
    </source>
</evidence>
<dbReference type="GO" id="GO:0016973">
    <property type="term" value="P:poly(A)+ mRNA export from nucleus"/>
    <property type="evidence" value="ECO:0007669"/>
    <property type="project" value="TreeGrafter"/>
</dbReference>
<dbReference type="GO" id="GO:0006368">
    <property type="term" value="P:transcription elongation by RNA polymerase II"/>
    <property type="evidence" value="ECO:0007669"/>
    <property type="project" value="TreeGrafter"/>
</dbReference>
<name>A0A168T2K8_ABSGL</name>
<dbReference type="InterPro" id="IPR000717">
    <property type="entry name" value="PCI_dom"/>
</dbReference>
<dbReference type="GO" id="GO:0000973">
    <property type="term" value="P:post-transcriptional tethering of RNA polymerase II gene DNA at nuclear periphery"/>
    <property type="evidence" value="ECO:0007669"/>
    <property type="project" value="TreeGrafter"/>
</dbReference>
<dbReference type="FunCoup" id="A0A168T2K8">
    <property type="interactions" value="611"/>
</dbReference>
<dbReference type="OrthoDB" id="10252687at2759"/>
<evidence type="ECO:0000313" key="4">
    <source>
        <dbReference type="Proteomes" id="UP000078561"/>
    </source>
</evidence>
<dbReference type="GO" id="GO:0003723">
    <property type="term" value="F:RNA binding"/>
    <property type="evidence" value="ECO:0007669"/>
    <property type="project" value="InterPro"/>
</dbReference>
<protein>
    <recommendedName>
        <fullName evidence="2">PCI domain-containing protein</fullName>
    </recommendedName>
</protein>
<dbReference type="OMA" id="INRMFTL"/>
<dbReference type="AlphaFoldDB" id="A0A168T2K8"/>
<dbReference type="PANTHER" id="PTHR12732:SF0">
    <property type="entry name" value="PCI DOMAIN-CONTAINING PROTEIN 2"/>
    <property type="match status" value="1"/>
</dbReference>